<dbReference type="Pfam" id="PF00005">
    <property type="entry name" value="ABC_tran"/>
    <property type="match status" value="1"/>
</dbReference>
<evidence type="ECO:0000256" key="3">
    <source>
        <dbReference type="ARBA" id="ARBA00022741"/>
    </source>
</evidence>
<evidence type="ECO:0000256" key="2">
    <source>
        <dbReference type="ARBA" id="ARBA00022692"/>
    </source>
</evidence>
<keyword evidence="3" id="KW-0547">Nucleotide-binding</keyword>
<dbReference type="AlphaFoldDB" id="A0A6J4JWZ5"/>
<dbReference type="EMBL" id="CADCTK010000935">
    <property type="protein sequence ID" value="CAA9289812.1"/>
    <property type="molecule type" value="Genomic_DNA"/>
</dbReference>
<accession>A0A6J4JWZ5</accession>
<evidence type="ECO:0000256" key="5">
    <source>
        <dbReference type="ARBA" id="ARBA00022989"/>
    </source>
</evidence>
<feature type="transmembrane region" description="Helical" evidence="7">
    <location>
        <begin position="164"/>
        <end position="183"/>
    </location>
</feature>
<dbReference type="InterPro" id="IPR039421">
    <property type="entry name" value="Type_1_exporter"/>
</dbReference>
<dbReference type="SUPFAM" id="SSF90123">
    <property type="entry name" value="ABC transporter transmembrane region"/>
    <property type="match status" value="1"/>
</dbReference>
<dbReference type="GO" id="GO:0005524">
    <property type="term" value="F:ATP binding"/>
    <property type="evidence" value="ECO:0007669"/>
    <property type="project" value="UniProtKB-KW"/>
</dbReference>
<dbReference type="Gene3D" id="3.40.50.300">
    <property type="entry name" value="P-loop containing nucleotide triphosphate hydrolases"/>
    <property type="match status" value="1"/>
</dbReference>
<dbReference type="SMART" id="SM00382">
    <property type="entry name" value="AAA"/>
    <property type="match status" value="1"/>
</dbReference>
<dbReference type="PROSITE" id="PS50893">
    <property type="entry name" value="ABC_TRANSPORTER_2"/>
    <property type="match status" value="1"/>
</dbReference>
<comment type="subcellular location">
    <subcellularLocation>
        <location evidence="1">Cell membrane</location>
        <topology evidence="1">Multi-pass membrane protein</topology>
    </subcellularLocation>
</comment>
<feature type="domain" description="ABC transmembrane type-1" evidence="9">
    <location>
        <begin position="31"/>
        <end position="307"/>
    </location>
</feature>
<evidence type="ECO:0000256" key="4">
    <source>
        <dbReference type="ARBA" id="ARBA00022840"/>
    </source>
</evidence>
<keyword evidence="5 7" id="KW-1133">Transmembrane helix</keyword>
<dbReference type="GO" id="GO:0005886">
    <property type="term" value="C:plasma membrane"/>
    <property type="evidence" value="ECO:0007669"/>
    <property type="project" value="UniProtKB-SubCell"/>
</dbReference>
<proteinExistence type="predicted"/>
<dbReference type="PANTHER" id="PTHR24221:SF423">
    <property type="entry name" value="ABC TRANSPORTER"/>
    <property type="match status" value="1"/>
</dbReference>
<feature type="domain" description="ABC transporter" evidence="8">
    <location>
        <begin position="356"/>
        <end position="592"/>
    </location>
</feature>
<evidence type="ECO:0000313" key="10">
    <source>
        <dbReference type="EMBL" id="CAA9289812.1"/>
    </source>
</evidence>
<dbReference type="CDD" id="cd07346">
    <property type="entry name" value="ABC_6TM_exporters"/>
    <property type="match status" value="1"/>
</dbReference>
<feature type="transmembrane region" description="Helical" evidence="7">
    <location>
        <begin position="140"/>
        <end position="158"/>
    </location>
</feature>
<dbReference type="InterPro" id="IPR003593">
    <property type="entry name" value="AAA+_ATPase"/>
</dbReference>
<gene>
    <name evidence="10" type="ORF">AVDCRST_MAG26-4010</name>
</gene>
<dbReference type="PANTHER" id="PTHR24221">
    <property type="entry name" value="ATP-BINDING CASSETTE SUB-FAMILY B"/>
    <property type="match status" value="1"/>
</dbReference>
<dbReference type="GO" id="GO:0140359">
    <property type="term" value="F:ABC-type transporter activity"/>
    <property type="evidence" value="ECO:0007669"/>
    <property type="project" value="InterPro"/>
</dbReference>
<evidence type="ECO:0000256" key="7">
    <source>
        <dbReference type="SAM" id="Phobius"/>
    </source>
</evidence>
<dbReference type="Pfam" id="PF00664">
    <property type="entry name" value="ABC_membrane"/>
    <property type="match status" value="1"/>
</dbReference>
<evidence type="ECO:0000259" key="8">
    <source>
        <dbReference type="PROSITE" id="PS50893"/>
    </source>
</evidence>
<evidence type="ECO:0000256" key="6">
    <source>
        <dbReference type="ARBA" id="ARBA00023136"/>
    </source>
</evidence>
<dbReference type="GO" id="GO:0016887">
    <property type="term" value="F:ATP hydrolysis activity"/>
    <property type="evidence" value="ECO:0007669"/>
    <property type="project" value="InterPro"/>
</dbReference>
<organism evidence="10">
    <name type="scientific">uncultured Chloroflexia bacterium</name>
    <dbReference type="NCBI Taxonomy" id="1672391"/>
    <lineage>
        <taxon>Bacteria</taxon>
        <taxon>Bacillati</taxon>
        <taxon>Chloroflexota</taxon>
        <taxon>Chloroflexia</taxon>
        <taxon>environmental samples</taxon>
    </lineage>
</organism>
<keyword evidence="2 7" id="KW-0812">Transmembrane</keyword>
<dbReference type="InterPro" id="IPR011527">
    <property type="entry name" value="ABC1_TM_dom"/>
</dbReference>
<dbReference type="SUPFAM" id="SSF52540">
    <property type="entry name" value="P-loop containing nucleoside triphosphate hydrolases"/>
    <property type="match status" value="1"/>
</dbReference>
<evidence type="ECO:0000256" key="1">
    <source>
        <dbReference type="ARBA" id="ARBA00004651"/>
    </source>
</evidence>
<evidence type="ECO:0000259" key="9">
    <source>
        <dbReference type="PROSITE" id="PS50929"/>
    </source>
</evidence>
<sequence length="602" mass="65135">MSAETMPTGKFLWRVVRSRPLLYVTLIILRSLIFSGAPILTGLIIRAFFDRLTGGAPAGLSLPTLAALLVGTAFARSAFIFADITAHFTWMLSSSTLLRRNLFDRILERPGAQAVPGSPGEAVNRFRDDAGEIAQFTSQVPFLIAHSIFTVFAVGVMLRIDVLITLVVVVPLVLVVGLANLAMRRIARYRSASRGAAGNVSGFIGEMFGAAQAIKVAGAEEQMLDHFRELNDARRRTALKDRLFNEVLNSAFNNTANLGTGALLLVGAQAIRAGSFSVGDFALFVAYIGGVTQFTTSVGMILARYRQAGVSMERLQVLMQGAPADRLVTPGPVYLRGALPEVPFPARTAADRLETLEVDALTYHYPGTGRGIEGLNLRLTRGSFTVITGRIGAGKTTALLALLGLLPRPEGTRAGTVRWNGEIVDDPAAFFVPPRSAYTAQVPLLFSDTLRDNILLGLPEQRVDLQGAIRAAVLEDDIAQIEHGLETTVGPRGVRLSGGQIQRSTAARMFVREPELLVFDDLSSALDVETERVLWERVFERQDVTCLVVSHRRPALRHADHIVVLKDGRVEAEGSLHLLLATSAEMQRLWQGDVGATEAAPA</sequence>
<feature type="transmembrane region" description="Helical" evidence="7">
    <location>
        <begin position="65"/>
        <end position="90"/>
    </location>
</feature>
<dbReference type="InterPro" id="IPR036640">
    <property type="entry name" value="ABC1_TM_sf"/>
</dbReference>
<feature type="transmembrane region" description="Helical" evidence="7">
    <location>
        <begin position="21"/>
        <end position="45"/>
    </location>
</feature>
<dbReference type="PROSITE" id="PS50929">
    <property type="entry name" value="ABC_TM1F"/>
    <property type="match status" value="1"/>
</dbReference>
<keyword evidence="6 7" id="KW-0472">Membrane</keyword>
<dbReference type="InterPro" id="IPR027417">
    <property type="entry name" value="P-loop_NTPase"/>
</dbReference>
<name>A0A6J4JWZ5_9CHLR</name>
<protein>
    <submittedName>
        <fullName evidence="10">Heterodimeric efflux ABC transporter, permease/ATP-binding subunit 2</fullName>
    </submittedName>
</protein>
<keyword evidence="4 10" id="KW-0067">ATP-binding</keyword>
<dbReference type="InterPro" id="IPR003439">
    <property type="entry name" value="ABC_transporter-like_ATP-bd"/>
</dbReference>
<dbReference type="Gene3D" id="1.20.1560.10">
    <property type="entry name" value="ABC transporter type 1, transmembrane domain"/>
    <property type="match status" value="1"/>
</dbReference>
<reference evidence="10" key="1">
    <citation type="submission" date="2020-02" db="EMBL/GenBank/DDBJ databases">
        <authorList>
            <person name="Meier V. D."/>
        </authorList>
    </citation>
    <scope>NUCLEOTIDE SEQUENCE</scope>
    <source>
        <strain evidence="10">AVDCRST_MAG26</strain>
    </source>
</reference>